<dbReference type="Proteomes" id="UP000034085">
    <property type="component" value="Chromosome"/>
</dbReference>
<dbReference type="GO" id="GO:0016020">
    <property type="term" value="C:membrane"/>
    <property type="evidence" value="ECO:0007669"/>
    <property type="project" value="GOC"/>
</dbReference>
<dbReference type="GO" id="GO:0006506">
    <property type="term" value="P:GPI anchor biosynthetic process"/>
    <property type="evidence" value="ECO:0007669"/>
    <property type="project" value="TreeGrafter"/>
</dbReference>
<sequence>MRGSKSIRLLLLTCYSAIIFPAGAHSYLSDKAVATAPELTFATWNIMASRLNKTSSLAAAIPSLHSDIIALQEVDFNTQRSAKNAGESQPIDQAALLAKAGNMHYAECKSIDFEGGQYGTALLSRWKIDKTEQIKLSSAEGKEQRTACVNYITVPGMPAQLAVIITHPDQDRDNTLRLAQVRELMALVDNTGKNAIPVLLGDLNLVPSSPEYRELTYQMNDTLSPEGNFTYPAWNPNRRIDYVLTSTAQKWDVLQRNVPEADKPWNNINWGQLSDHLPLAIRLKLNHL</sequence>
<evidence type="ECO:0000256" key="1">
    <source>
        <dbReference type="SAM" id="SignalP"/>
    </source>
</evidence>
<dbReference type="KEGG" id="cama:F384_16895"/>
<organism evidence="3 4">
    <name type="scientific">Citrobacter amalonaticus Y19</name>
    <dbReference type="NCBI Taxonomy" id="1261127"/>
    <lineage>
        <taxon>Bacteria</taxon>
        <taxon>Pseudomonadati</taxon>
        <taxon>Pseudomonadota</taxon>
        <taxon>Gammaproteobacteria</taxon>
        <taxon>Enterobacterales</taxon>
        <taxon>Enterobacteriaceae</taxon>
        <taxon>Citrobacter</taxon>
    </lineage>
</organism>
<dbReference type="EMBL" id="CP011132">
    <property type="protein sequence ID" value="AKE60109.1"/>
    <property type="molecule type" value="Genomic_DNA"/>
</dbReference>
<evidence type="ECO:0000313" key="3">
    <source>
        <dbReference type="EMBL" id="AKE60109.1"/>
    </source>
</evidence>
<dbReference type="PANTHER" id="PTHR14859">
    <property type="entry name" value="CALCOFLUOR WHITE HYPERSENSITIVE PROTEIN PRECURSOR"/>
    <property type="match status" value="1"/>
</dbReference>
<keyword evidence="1" id="KW-0732">Signal</keyword>
<dbReference type="PANTHER" id="PTHR14859:SF15">
    <property type="entry name" value="ENDONUCLEASE_EXONUCLEASE_PHOSPHATASE DOMAIN-CONTAINING PROTEIN"/>
    <property type="match status" value="1"/>
</dbReference>
<evidence type="ECO:0000259" key="2">
    <source>
        <dbReference type="Pfam" id="PF03372"/>
    </source>
</evidence>
<feature type="chain" id="PRO_5002510261" description="Endonuclease/exonuclease/phosphatase domain-containing protein" evidence="1">
    <location>
        <begin position="25"/>
        <end position="288"/>
    </location>
</feature>
<name>A0A0F6TWU1_CITAM</name>
<dbReference type="InterPro" id="IPR051916">
    <property type="entry name" value="GPI-anchor_lipid_remodeler"/>
</dbReference>
<evidence type="ECO:0000313" key="4">
    <source>
        <dbReference type="Proteomes" id="UP000034085"/>
    </source>
</evidence>
<dbReference type="Pfam" id="PF03372">
    <property type="entry name" value="Exo_endo_phos"/>
    <property type="match status" value="1"/>
</dbReference>
<feature type="domain" description="Endonuclease/exonuclease/phosphatase" evidence="2">
    <location>
        <begin position="42"/>
        <end position="276"/>
    </location>
</feature>
<dbReference type="HOGENOM" id="CLU_060500_5_0_6"/>
<dbReference type="SUPFAM" id="SSF56219">
    <property type="entry name" value="DNase I-like"/>
    <property type="match status" value="1"/>
</dbReference>
<protein>
    <recommendedName>
        <fullName evidence="2">Endonuclease/exonuclease/phosphatase domain-containing protein</fullName>
    </recommendedName>
</protein>
<proteinExistence type="predicted"/>
<dbReference type="InterPro" id="IPR036691">
    <property type="entry name" value="Endo/exonu/phosph_ase_sf"/>
</dbReference>
<gene>
    <name evidence="3" type="ORF">F384_16895</name>
</gene>
<reference evidence="3 4" key="1">
    <citation type="journal article" date="2013" name="Appl. Microbiol. Biotechnol.">
        <title>Glycerol assimilation and production of 1,3-propanediol by Citrobacter amalonaticus Y19.</title>
        <authorList>
            <person name="Ainala S.K."/>
            <person name="Ashok S."/>
            <person name="Ko Y."/>
            <person name="Park S."/>
        </authorList>
    </citation>
    <scope>NUCLEOTIDE SEQUENCE [LARGE SCALE GENOMIC DNA]</scope>
    <source>
        <strain evidence="3 4">Y19</strain>
    </source>
</reference>
<feature type="signal peptide" evidence="1">
    <location>
        <begin position="1"/>
        <end position="24"/>
    </location>
</feature>
<dbReference type="InterPro" id="IPR005135">
    <property type="entry name" value="Endo/exonuclease/phosphatase"/>
</dbReference>
<dbReference type="GO" id="GO:0003824">
    <property type="term" value="F:catalytic activity"/>
    <property type="evidence" value="ECO:0007669"/>
    <property type="project" value="InterPro"/>
</dbReference>
<dbReference type="PATRIC" id="fig|1261127.3.peg.3534"/>
<dbReference type="AlphaFoldDB" id="A0A0F6TWU1"/>
<dbReference type="Gene3D" id="3.60.10.10">
    <property type="entry name" value="Endonuclease/exonuclease/phosphatase"/>
    <property type="match status" value="1"/>
</dbReference>
<accession>A0A0F6TWU1</accession>